<dbReference type="GO" id="GO:0045292">
    <property type="term" value="P:mRNA cis splicing, via spliceosome"/>
    <property type="evidence" value="ECO:0007669"/>
    <property type="project" value="TreeGrafter"/>
</dbReference>
<evidence type="ECO:0000256" key="6">
    <source>
        <dbReference type="SAM" id="MobiDB-lite"/>
    </source>
</evidence>
<evidence type="ECO:0000256" key="3">
    <source>
        <dbReference type="ARBA" id="ARBA00022664"/>
    </source>
</evidence>
<dbReference type="EMBL" id="KN833711">
    <property type="protein sequence ID" value="KIK25026.1"/>
    <property type="molecule type" value="Genomic_DNA"/>
</dbReference>
<comment type="subcellular location">
    <subcellularLocation>
        <location evidence="1">Nucleus</location>
    </subcellularLocation>
</comment>
<feature type="compositionally biased region" description="Polar residues" evidence="6">
    <location>
        <begin position="792"/>
        <end position="805"/>
    </location>
</feature>
<dbReference type="OrthoDB" id="5583at2759"/>
<comment type="similarity">
    <text evidence="2">Belongs to the SNU66/SART1 family.</text>
</comment>
<reference evidence="7 8" key="1">
    <citation type="submission" date="2014-04" db="EMBL/GenBank/DDBJ databases">
        <authorList>
            <consortium name="DOE Joint Genome Institute"/>
            <person name="Kuo A."/>
            <person name="Kohler A."/>
            <person name="Costa M.D."/>
            <person name="Nagy L.G."/>
            <person name="Floudas D."/>
            <person name="Copeland A."/>
            <person name="Barry K.W."/>
            <person name="Cichocki N."/>
            <person name="Veneault-Fourrey C."/>
            <person name="LaButti K."/>
            <person name="Lindquist E.A."/>
            <person name="Lipzen A."/>
            <person name="Lundell T."/>
            <person name="Morin E."/>
            <person name="Murat C."/>
            <person name="Sun H."/>
            <person name="Tunlid A."/>
            <person name="Henrissat B."/>
            <person name="Grigoriev I.V."/>
            <person name="Hibbett D.S."/>
            <person name="Martin F."/>
            <person name="Nordberg H.P."/>
            <person name="Cantor M.N."/>
            <person name="Hua S.X."/>
        </authorList>
    </citation>
    <scope>NUCLEOTIDE SEQUENCE [LARGE SCALE GENOMIC DNA]</scope>
    <source>
        <strain evidence="7 8">441</strain>
    </source>
</reference>
<feature type="compositionally biased region" description="Basic and acidic residues" evidence="6">
    <location>
        <begin position="719"/>
        <end position="732"/>
    </location>
</feature>
<evidence type="ECO:0000313" key="7">
    <source>
        <dbReference type="EMBL" id="KIK25026.1"/>
    </source>
</evidence>
<evidence type="ECO:0008006" key="9">
    <source>
        <dbReference type="Google" id="ProtNLM"/>
    </source>
</evidence>
<reference evidence="8" key="2">
    <citation type="submission" date="2015-01" db="EMBL/GenBank/DDBJ databases">
        <title>Evolutionary Origins and Diversification of the Mycorrhizal Mutualists.</title>
        <authorList>
            <consortium name="DOE Joint Genome Institute"/>
            <consortium name="Mycorrhizal Genomics Consortium"/>
            <person name="Kohler A."/>
            <person name="Kuo A."/>
            <person name="Nagy L.G."/>
            <person name="Floudas D."/>
            <person name="Copeland A."/>
            <person name="Barry K.W."/>
            <person name="Cichocki N."/>
            <person name="Veneault-Fourrey C."/>
            <person name="LaButti K."/>
            <person name="Lindquist E.A."/>
            <person name="Lipzen A."/>
            <person name="Lundell T."/>
            <person name="Morin E."/>
            <person name="Murat C."/>
            <person name="Riley R."/>
            <person name="Ohm R."/>
            <person name="Sun H."/>
            <person name="Tunlid A."/>
            <person name="Henrissat B."/>
            <person name="Grigoriev I.V."/>
            <person name="Hibbett D.S."/>
            <person name="Martin F."/>
        </authorList>
    </citation>
    <scope>NUCLEOTIDE SEQUENCE [LARGE SCALE GENOMIC DNA]</scope>
    <source>
        <strain evidence="8">441</strain>
    </source>
</reference>
<keyword evidence="5" id="KW-0539">Nucleus</keyword>
<evidence type="ECO:0000256" key="2">
    <source>
        <dbReference type="ARBA" id="ARBA00006076"/>
    </source>
</evidence>
<feature type="region of interest" description="Disordered" evidence="6">
    <location>
        <begin position="26"/>
        <end position="55"/>
    </location>
</feature>
<dbReference type="STRING" id="765257.A0A0C9Z739"/>
<keyword evidence="8" id="KW-1185">Reference proteome</keyword>
<dbReference type="Proteomes" id="UP000054018">
    <property type="component" value="Unassembled WGS sequence"/>
</dbReference>
<dbReference type="GO" id="GO:0000481">
    <property type="term" value="P:maturation of 5S rRNA"/>
    <property type="evidence" value="ECO:0007669"/>
    <property type="project" value="TreeGrafter"/>
</dbReference>
<feature type="compositionally biased region" description="Basic and acidic residues" evidence="6">
    <location>
        <begin position="33"/>
        <end position="55"/>
    </location>
</feature>
<dbReference type="InterPro" id="IPR005011">
    <property type="entry name" value="SNU66/SART1"/>
</dbReference>
<proteinExistence type="inferred from homology"/>
<feature type="region of interest" description="Disordered" evidence="6">
    <location>
        <begin position="435"/>
        <end position="469"/>
    </location>
</feature>
<dbReference type="InterPro" id="IPR045347">
    <property type="entry name" value="HIND"/>
</dbReference>
<sequence>MSMEESISLEETNRIRISFGLKPLTEDAAPADDAEKQAEQNYAQHRERETKEREAKKIYDRIAKVRNKRELKTSLSGATLGDPDGDTEDTLKWIKRAKKRERELAKKRQQELENMDKTFQGEDYTEKDLVGLKVGHDLEQLAEGDAHVLTLKDSRILDNEEDVLQNISLAEEERTRKNVDLKIKRRDYTGYDDDEFVAGKQGIKRSILAKYDEELEGSQETVYHPLVGTSTNLTDLLLLQGFRLGSSVMPTQVTEVADPQEGLVKLNRTLLSIDYTSKCLFSDIRALTADYPCSENLETSDYLRDGDIGFKKPKTKKKRLTRRAAIDGDDGADAEDKNQMEVDQKPLVPRPRELDANFVDDDELQVALARSRRAKIHKPKTLTPQEVARKLVQQQSREQSAHLDAMKIDEIDGEHGDTGLVFDDTSEFVRSIAYTSAPVKTEQTGPPTGPSVEQRPPARQTSTTPGDQTVHELEAGEVVVKEEDEDEDGEAMLEAVEAAIKATEAEERVAAERGVKLEVGTAAEQTYGSGMAGTLALLRQQGLLAEPTADLNQREKVQRHRDFWLAEHRRRQAQRELERLQSRGGNKDQATREYENRLREQQESRTNLEFFKDYKPDVNIVYYDEFGRTLTPKEAWKALSHKFHGKGSGKLKTEKRLKRIAEEKKKEAMASGDTPLSMNRAFQIRQEKTGQAHFVLSVGNRGAVPQASEFLEPPPLSKGKTEKAKNKKKDGAKSSSMQTHDDKGLVTLPAPQMSINGASSIDGMSPAPSGFSSTGPRYDSGSPAPAKPGFSRISSTVDTPSQSHGATPASGERTKVAFGFGSKRKAAEDGVDTPPAKRR</sequence>
<dbReference type="GO" id="GO:0046540">
    <property type="term" value="C:U4/U6 x U5 tri-snRNP complex"/>
    <property type="evidence" value="ECO:0007669"/>
    <property type="project" value="InterPro"/>
</dbReference>
<organism evidence="7 8">
    <name type="scientific">Pisolithus microcarpus 441</name>
    <dbReference type="NCBI Taxonomy" id="765257"/>
    <lineage>
        <taxon>Eukaryota</taxon>
        <taxon>Fungi</taxon>
        <taxon>Dikarya</taxon>
        <taxon>Basidiomycota</taxon>
        <taxon>Agaricomycotina</taxon>
        <taxon>Agaricomycetes</taxon>
        <taxon>Agaricomycetidae</taxon>
        <taxon>Boletales</taxon>
        <taxon>Sclerodermatineae</taxon>
        <taxon>Pisolithaceae</taxon>
        <taxon>Pisolithus</taxon>
    </lineage>
</organism>
<keyword evidence="4" id="KW-0508">mRNA splicing</keyword>
<feature type="region of interest" description="Disordered" evidence="6">
    <location>
        <begin position="576"/>
        <end position="601"/>
    </location>
</feature>
<dbReference type="PANTHER" id="PTHR14152:SF5">
    <property type="entry name" value="U4_U6.U5 TRI-SNRNP-ASSOCIATED PROTEIN 1"/>
    <property type="match status" value="1"/>
</dbReference>
<dbReference type="PANTHER" id="PTHR14152">
    <property type="entry name" value="SQUAMOUS CELL CARCINOMA ANTIGEN RECOGNISED BY CYTOTOXIC T LYMPHOCYTES"/>
    <property type="match status" value="1"/>
</dbReference>
<feature type="region of interest" description="Disordered" evidence="6">
    <location>
        <begin position="321"/>
        <end position="341"/>
    </location>
</feature>
<protein>
    <recommendedName>
        <fullName evidence="9">SART-1 protein</fullName>
    </recommendedName>
</protein>
<gene>
    <name evidence="7" type="ORF">PISMIDRAFT_9816</name>
</gene>
<dbReference type="Pfam" id="PF03343">
    <property type="entry name" value="SART-1"/>
    <property type="match status" value="1"/>
</dbReference>
<dbReference type="Pfam" id="PF19252">
    <property type="entry name" value="HIND"/>
    <property type="match status" value="1"/>
</dbReference>
<evidence type="ECO:0000256" key="1">
    <source>
        <dbReference type="ARBA" id="ARBA00004123"/>
    </source>
</evidence>
<dbReference type="HOGENOM" id="CLU_009379_2_1_1"/>
<accession>A0A0C9Z739</accession>
<name>A0A0C9Z739_9AGAM</name>
<evidence type="ECO:0000313" key="8">
    <source>
        <dbReference type="Proteomes" id="UP000054018"/>
    </source>
</evidence>
<evidence type="ECO:0000256" key="4">
    <source>
        <dbReference type="ARBA" id="ARBA00023187"/>
    </source>
</evidence>
<feature type="region of interest" description="Disordered" evidence="6">
    <location>
        <begin position="706"/>
        <end position="839"/>
    </location>
</feature>
<evidence type="ECO:0000256" key="5">
    <source>
        <dbReference type="ARBA" id="ARBA00023242"/>
    </source>
</evidence>
<dbReference type="AlphaFoldDB" id="A0A0C9Z739"/>
<keyword evidence="3" id="KW-0507">mRNA processing</keyword>